<dbReference type="RefSeq" id="WP_171701956.1">
    <property type="nucleotide sequence ID" value="NZ_JABFHI010000002.1"/>
</dbReference>
<proteinExistence type="predicted"/>
<gene>
    <name evidence="2" type="ORF">HLB35_06470</name>
</gene>
<evidence type="ECO:0000256" key="1">
    <source>
        <dbReference type="SAM" id="Phobius"/>
    </source>
</evidence>
<protein>
    <submittedName>
        <fullName evidence="2">Uncharacterized protein</fullName>
    </submittedName>
</protein>
<sequence>MNSPAQIIKSFSAWLPMLLVALLLYGVVFVGFTVWLLMQPLGMAPALAQQLGLIIGAVLLTGGFYLYVQWLIGSLAAYELSLNGQLLRVRGFPGAVQLTMNCHWGSLQRFISAPAPTHWKNLPPASEEPTVKPLPG</sequence>
<reference evidence="2 3" key="1">
    <citation type="submission" date="2020-05" db="EMBL/GenBank/DDBJ databases">
        <authorList>
            <person name="Ruan W."/>
            <person name="Jeon C.O."/>
            <person name="Chun B.H."/>
        </authorList>
    </citation>
    <scope>NUCLEOTIDE SEQUENCE [LARGE SCALE GENOMIC DNA]</scope>
    <source>
        <strain evidence="2 3">TBZ9</strain>
    </source>
</reference>
<keyword evidence="3" id="KW-1185">Reference proteome</keyword>
<comment type="caution">
    <text evidence="2">The sequence shown here is derived from an EMBL/GenBank/DDBJ whole genome shotgun (WGS) entry which is preliminary data.</text>
</comment>
<keyword evidence="1" id="KW-0472">Membrane</keyword>
<dbReference type="EMBL" id="JABFHI010000002">
    <property type="protein sequence ID" value="NOG31508.1"/>
    <property type="molecule type" value="Genomic_DNA"/>
</dbReference>
<feature type="transmembrane region" description="Helical" evidence="1">
    <location>
        <begin position="50"/>
        <end position="68"/>
    </location>
</feature>
<dbReference type="AlphaFoldDB" id="A0A7Y3TWL2"/>
<evidence type="ECO:0000313" key="2">
    <source>
        <dbReference type="EMBL" id="NOG31508.1"/>
    </source>
</evidence>
<name>A0A7Y3TWL2_9GAMM</name>
<reference evidence="2 3" key="2">
    <citation type="submission" date="2020-06" db="EMBL/GenBank/DDBJ databases">
        <title>Halomonas songnenensis sp. nov., a moderately halophilic bacterium isolated from saline and alkaline soils.</title>
        <authorList>
            <person name="Jiang J."/>
            <person name="Pan Y."/>
        </authorList>
    </citation>
    <scope>NUCLEOTIDE SEQUENCE [LARGE SCALE GENOMIC DNA]</scope>
    <source>
        <strain evidence="2 3">TBZ9</strain>
    </source>
</reference>
<feature type="transmembrane region" description="Helical" evidence="1">
    <location>
        <begin position="12"/>
        <end position="38"/>
    </location>
</feature>
<dbReference type="Proteomes" id="UP000588806">
    <property type="component" value="Unassembled WGS sequence"/>
</dbReference>
<evidence type="ECO:0000313" key="3">
    <source>
        <dbReference type="Proteomes" id="UP000588806"/>
    </source>
</evidence>
<accession>A0A7Y3TWL2</accession>
<organism evidence="2 3">
    <name type="scientific">Vreelandella azerica</name>
    <dbReference type="NCBI Taxonomy" id="2732867"/>
    <lineage>
        <taxon>Bacteria</taxon>
        <taxon>Pseudomonadati</taxon>
        <taxon>Pseudomonadota</taxon>
        <taxon>Gammaproteobacteria</taxon>
        <taxon>Oceanospirillales</taxon>
        <taxon>Halomonadaceae</taxon>
        <taxon>Vreelandella</taxon>
    </lineage>
</organism>
<keyword evidence="1" id="KW-1133">Transmembrane helix</keyword>
<keyword evidence="1" id="KW-0812">Transmembrane</keyword>